<reference evidence="1" key="1">
    <citation type="submission" date="2013-08" db="EMBL/GenBank/DDBJ databases">
        <authorList>
            <person name="Mendez C."/>
            <person name="Richter M."/>
            <person name="Ferrer M."/>
            <person name="Sanchez J."/>
        </authorList>
    </citation>
    <scope>NUCLEOTIDE SEQUENCE</scope>
</reference>
<dbReference type="AlphaFoldDB" id="T0ZLD6"/>
<comment type="caution">
    <text evidence="1">The sequence shown here is derived from an EMBL/GenBank/DDBJ whole genome shotgun (WGS) entry which is preliminary data.</text>
</comment>
<gene>
    <name evidence="1" type="ORF">B1B_11781</name>
</gene>
<keyword evidence="1" id="KW-0456">Lyase</keyword>
<dbReference type="Pfam" id="PF00221">
    <property type="entry name" value="Lyase_aromatic"/>
    <property type="match status" value="1"/>
</dbReference>
<dbReference type="EMBL" id="AUZY01007686">
    <property type="protein sequence ID" value="EQD49131.1"/>
    <property type="molecule type" value="Genomic_DNA"/>
</dbReference>
<accession>T0ZLD6</accession>
<dbReference type="PROSITE" id="PS00488">
    <property type="entry name" value="PAL_HISTIDASE"/>
    <property type="match status" value="1"/>
</dbReference>
<name>T0ZLD6_9ZZZZ</name>
<sequence>RISELQRNLVRSHASGVGNPLSPEYVRSMMLIRANTFLKGFSGLGEGLLKSLVQLINSGLVPYVPEIGSVGASGDLAPLSHVALCVMGEGEFLENGSRIPAEAKLGENGLKPYSFSHKEGVAFINGTAAISGVLAVELLKAYDLFKASLLSASFLLL</sequence>
<reference evidence="1" key="2">
    <citation type="journal article" date="2014" name="ISME J.">
        <title>Microbial stratification in low pH oxic and suboxic macroscopic growths along an acid mine drainage.</title>
        <authorList>
            <person name="Mendez-Garcia C."/>
            <person name="Mesa V."/>
            <person name="Sprenger R.R."/>
            <person name="Richter M."/>
            <person name="Diez M.S."/>
            <person name="Solano J."/>
            <person name="Bargiela R."/>
            <person name="Golyshina O.V."/>
            <person name="Manteca A."/>
            <person name="Ramos J.L."/>
            <person name="Gallego J.R."/>
            <person name="Llorente I."/>
            <person name="Martins Dos Santos V.A."/>
            <person name="Jensen O.N."/>
            <person name="Pelaez A.I."/>
            <person name="Sanchez J."/>
            <person name="Ferrer M."/>
        </authorList>
    </citation>
    <scope>NUCLEOTIDE SEQUENCE</scope>
</reference>
<dbReference type="EC" id="4.3.1.-" evidence="1"/>
<dbReference type="SUPFAM" id="SSF48557">
    <property type="entry name" value="L-aspartase-like"/>
    <property type="match status" value="1"/>
</dbReference>
<evidence type="ECO:0000313" key="1">
    <source>
        <dbReference type="EMBL" id="EQD49131.1"/>
    </source>
</evidence>
<dbReference type="InterPro" id="IPR008948">
    <property type="entry name" value="L-Aspartase-like"/>
</dbReference>
<organism evidence="1">
    <name type="scientific">mine drainage metagenome</name>
    <dbReference type="NCBI Taxonomy" id="410659"/>
    <lineage>
        <taxon>unclassified sequences</taxon>
        <taxon>metagenomes</taxon>
        <taxon>ecological metagenomes</taxon>
    </lineage>
</organism>
<dbReference type="InterPro" id="IPR022313">
    <property type="entry name" value="Phe/His_NH3-lyase_AS"/>
</dbReference>
<proteinExistence type="predicted"/>
<dbReference type="InterPro" id="IPR001106">
    <property type="entry name" value="Aromatic_Lyase"/>
</dbReference>
<dbReference type="GO" id="GO:0016841">
    <property type="term" value="F:ammonia-lyase activity"/>
    <property type="evidence" value="ECO:0007669"/>
    <property type="project" value="InterPro"/>
</dbReference>
<dbReference type="PANTHER" id="PTHR10362">
    <property type="entry name" value="HISTIDINE AMMONIA-LYASE"/>
    <property type="match status" value="1"/>
</dbReference>
<dbReference type="InterPro" id="IPR024083">
    <property type="entry name" value="Fumarase/histidase_N"/>
</dbReference>
<feature type="non-terminal residue" evidence="1">
    <location>
        <position position="157"/>
    </location>
</feature>
<feature type="non-terminal residue" evidence="1">
    <location>
        <position position="1"/>
    </location>
</feature>
<protein>
    <submittedName>
        <fullName evidence="1">Histidine ammonia-lyase</fullName>
        <ecNumber evidence="1">4.3.1.-</ecNumber>
    </submittedName>
</protein>
<dbReference type="Gene3D" id="1.10.275.10">
    <property type="entry name" value="Fumarase/aspartase (N-terminal domain)"/>
    <property type="match status" value="1"/>
</dbReference>